<dbReference type="GO" id="GO:0071555">
    <property type="term" value="P:cell wall organization"/>
    <property type="evidence" value="ECO:0007669"/>
    <property type="project" value="InterPro"/>
</dbReference>
<dbReference type="Pfam" id="PF00345">
    <property type="entry name" value="PapD_N"/>
    <property type="match status" value="1"/>
</dbReference>
<organism evidence="3 4">
    <name type="scientific">Xanthomonas graminis pv. poae</name>
    <dbReference type="NCBI Taxonomy" id="227946"/>
    <lineage>
        <taxon>Bacteria</taxon>
        <taxon>Pseudomonadati</taxon>
        <taxon>Pseudomonadota</taxon>
        <taxon>Gammaproteobacteria</taxon>
        <taxon>Lysobacterales</taxon>
        <taxon>Lysobacteraceae</taxon>
        <taxon>Xanthomonas</taxon>
        <taxon>Xanthomonas translucens group</taxon>
        <taxon>Xanthomonas graminis</taxon>
    </lineage>
</organism>
<dbReference type="SUPFAM" id="SSF49354">
    <property type="entry name" value="PapD-like"/>
    <property type="match status" value="1"/>
</dbReference>
<evidence type="ECO:0000256" key="1">
    <source>
        <dbReference type="SAM" id="SignalP"/>
    </source>
</evidence>
<protein>
    <submittedName>
        <fullName evidence="3">Pili assembly chaperone</fullName>
    </submittedName>
</protein>
<accession>A0A0K2ZID3</accession>
<sequence length="247" mass="26277">MSMRSHFALRSPIALAAWLAATLAAQAASLQVAPTSVQLTAEESAQGLWLSNSGDKPLQAQVRVFRWHQKDGEDLLDPSDRIAISPPMLELAPHSRQLVRIIRLDAAPRSTEDTYRVLVDELPAADATANASGLQFVLRYSVPIFVKPSAAAAPVLHARLIRDASAPALEVVNQGSEHAQLVDLHFVASDGTRAAIADGLAGYVLPGQRKRWPLPPALVSANGAFKATINGEPIAQSLSLEAQAPSP</sequence>
<evidence type="ECO:0000313" key="4">
    <source>
        <dbReference type="Proteomes" id="UP000041247"/>
    </source>
</evidence>
<keyword evidence="1" id="KW-0732">Signal</keyword>
<dbReference type="AlphaFoldDB" id="A0A0K2ZID3"/>
<reference evidence="3 4" key="1">
    <citation type="submission" date="2015-07" db="EMBL/GenBank/DDBJ databases">
        <authorList>
            <person name="Noorani M."/>
        </authorList>
    </citation>
    <scope>NUCLEOTIDE SEQUENCE [LARGE SCALE GENOMIC DNA]</scope>
    <source>
        <strain evidence="3">LMG728</strain>
    </source>
</reference>
<dbReference type="InterPro" id="IPR050643">
    <property type="entry name" value="Periplasmic_pilus_chap"/>
</dbReference>
<feature type="domain" description="Pili assembly chaperone N-terminal" evidence="2">
    <location>
        <begin position="30"/>
        <end position="150"/>
    </location>
</feature>
<feature type="chain" id="PRO_5005492437" evidence="1">
    <location>
        <begin position="28"/>
        <end position="247"/>
    </location>
</feature>
<dbReference type="PANTHER" id="PTHR30251">
    <property type="entry name" value="PILUS ASSEMBLY CHAPERONE"/>
    <property type="match status" value="1"/>
</dbReference>
<dbReference type="InterPro" id="IPR008962">
    <property type="entry name" value="PapD-like_sf"/>
</dbReference>
<gene>
    <name evidence="3" type="ORF">XTPLMG728_0654</name>
</gene>
<evidence type="ECO:0000259" key="2">
    <source>
        <dbReference type="Pfam" id="PF00345"/>
    </source>
</evidence>
<dbReference type="EMBL" id="CXOK01000018">
    <property type="protein sequence ID" value="CTP84747.1"/>
    <property type="molecule type" value="Genomic_DNA"/>
</dbReference>
<dbReference type="InterPro" id="IPR013783">
    <property type="entry name" value="Ig-like_fold"/>
</dbReference>
<proteinExistence type="predicted"/>
<dbReference type="RefSeq" id="WP_053840022.1">
    <property type="nucleotide sequence ID" value="NZ_CP076250.1"/>
</dbReference>
<dbReference type="InterPro" id="IPR016147">
    <property type="entry name" value="Pili_assmbl_chaperone_N"/>
</dbReference>
<dbReference type="Gene3D" id="2.60.40.10">
    <property type="entry name" value="Immunoglobulins"/>
    <property type="match status" value="1"/>
</dbReference>
<dbReference type="Proteomes" id="UP000041247">
    <property type="component" value="Unassembled WGS sequence"/>
</dbReference>
<name>A0A0K2ZID3_9XANT</name>
<evidence type="ECO:0000313" key="3">
    <source>
        <dbReference type="EMBL" id="CTP84747.1"/>
    </source>
</evidence>
<dbReference type="GO" id="GO:0030288">
    <property type="term" value="C:outer membrane-bounded periplasmic space"/>
    <property type="evidence" value="ECO:0007669"/>
    <property type="project" value="InterPro"/>
</dbReference>
<feature type="signal peptide" evidence="1">
    <location>
        <begin position="1"/>
        <end position="27"/>
    </location>
</feature>
<dbReference type="PANTHER" id="PTHR30251:SF4">
    <property type="entry name" value="SLR1668 PROTEIN"/>
    <property type="match status" value="1"/>
</dbReference>